<evidence type="ECO:0000256" key="1">
    <source>
        <dbReference type="ARBA" id="ARBA00004196"/>
    </source>
</evidence>
<evidence type="ECO:0000313" key="8">
    <source>
        <dbReference type="Proteomes" id="UP001597512"/>
    </source>
</evidence>
<feature type="signal peptide" evidence="5">
    <location>
        <begin position="1"/>
        <end position="20"/>
    </location>
</feature>
<dbReference type="InterPro" id="IPR025380">
    <property type="entry name" value="DUF4369"/>
</dbReference>
<accession>A0ABW6APU3</accession>
<dbReference type="PANTHER" id="PTHR42852">
    <property type="entry name" value="THIOL:DISULFIDE INTERCHANGE PROTEIN DSBE"/>
    <property type="match status" value="1"/>
</dbReference>
<dbReference type="SUPFAM" id="SSF52833">
    <property type="entry name" value="Thioredoxin-like"/>
    <property type="match status" value="1"/>
</dbReference>
<dbReference type="RefSeq" id="WP_381507338.1">
    <property type="nucleotide sequence ID" value="NZ_JBHUOM010000026.1"/>
</dbReference>
<dbReference type="InterPro" id="IPR000866">
    <property type="entry name" value="AhpC/TSA"/>
</dbReference>
<evidence type="ECO:0000256" key="5">
    <source>
        <dbReference type="SAM" id="SignalP"/>
    </source>
</evidence>
<sequence>MKKTWWILTLLLLISYQARPQNNQFTVQGIIANASVRMLYLRYTDTSGTDKVDSAFIQNGSFLFRGSINQPTRAILRANRKMIPDDQNLNITLLYLEPAIIKVQLVYDHFRDIKVAGSKTHQSNDELNARKAVTMQEIRLLQDSLNRLTEHNLSSLNPADIEVQRTRINRSIRQLANKLGMISYQFIEEFPASWVSISELNLYKNSWAIDSVRYLFNGLSSPIQHSLDGQQVATKLAFSDQAKSSIGSHAIDFSAIDVKGDSIKLSTYRGRYVLLDFWGSWCAPCRAGNPHLLDLYKKYQPKGVEFIGIACQDASVAWKKAIDKDGIGIWKHILDIEAKITNSNQRLSIRQRYAVDSFPTKILIDPTGAVIGRYNGNDEAIMDKKMAELLN</sequence>
<keyword evidence="2" id="KW-0201">Cytochrome c-type biogenesis</keyword>
<comment type="caution">
    <text evidence="7">The sequence shown here is derived from an EMBL/GenBank/DDBJ whole genome shotgun (WGS) entry which is preliminary data.</text>
</comment>
<evidence type="ECO:0000256" key="3">
    <source>
        <dbReference type="ARBA" id="ARBA00023157"/>
    </source>
</evidence>
<feature type="domain" description="Thioredoxin" evidence="6">
    <location>
        <begin position="244"/>
        <end position="391"/>
    </location>
</feature>
<reference evidence="8" key="1">
    <citation type="journal article" date="2019" name="Int. J. Syst. Evol. Microbiol.">
        <title>The Global Catalogue of Microorganisms (GCM) 10K type strain sequencing project: providing services to taxonomists for standard genome sequencing and annotation.</title>
        <authorList>
            <consortium name="The Broad Institute Genomics Platform"/>
            <consortium name="The Broad Institute Genome Sequencing Center for Infectious Disease"/>
            <person name="Wu L."/>
            <person name="Ma J."/>
        </authorList>
    </citation>
    <scope>NUCLEOTIDE SEQUENCE [LARGE SCALE GENOMIC DNA]</scope>
    <source>
        <strain evidence="8">KCTC 52490</strain>
    </source>
</reference>
<gene>
    <name evidence="7" type="ORF">ACFS25_26655</name>
</gene>
<keyword evidence="3" id="KW-1015">Disulfide bond</keyword>
<dbReference type="PROSITE" id="PS51352">
    <property type="entry name" value="THIOREDOXIN_2"/>
    <property type="match status" value="1"/>
</dbReference>
<dbReference type="Pfam" id="PF14289">
    <property type="entry name" value="DUF4369"/>
    <property type="match status" value="1"/>
</dbReference>
<keyword evidence="8" id="KW-1185">Reference proteome</keyword>
<dbReference type="Pfam" id="PF00578">
    <property type="entry name" value="AhpC-TSA"/>
    <property type="match status" value="1"/>
</dbReference>
<dbReference type="InterPro" id="IPR013766">
    <property type="entry name" value="Thioredoxin_domain"/>
</dbReference>
<evidence type="ECO:0000256" key="4">
    <source>
        <dbReference type="ARBA" id="ARBA00023284"/>
    </source>
</evidence>
<comment type="subcellular location">
    <subcellularLocation>
        <location evidence="1">Cell envelope</location>
    </subcellularLocation>
</comment>
<evidence type="ECO:0000313" key="7">
    <source>
        <dbReference type="EMBL" id="MFD2937382.1"/>
    </source>
</evidence>
<dbReference type="Proteomes" id="UP001597512">
    <property type="component" value="Unassembled WGS sequence"/>
</dbReference>
<evidence type="ECO:0000256" key="2">
    <source>
        <dbReference type="ARBA" id="ARBA00022748"/>
    </source>
</evidence>
<name>A0ABW6APU3_9BACT</name>
<evidence type="ECO:0000259" key="6">
    <source>
        <dbReference type="PROSITE" id="PS51352"/>
    </source>
</evidence>
<proteinExistence type="predicted"/>
<organism evidence="7 8">
    <name type="scientific">Spirosoma flavum</name>
    <dbReference type="NCBI Taxonomy" id="2048557"/>
    <lineage>
        <taxon>Bacteria</taxon>
        <taxon>Pseudomonadati</taxon>
        <taxon>Bacteroidota</taxon>
        <taxon>Cytophagia</taxon>
        <taxon>Cytophagales</taxon>
        <taxon>Cytophagaceae</taxon>
        <taxon>Spirosoma</taxon>
    </lineage>
</organism>
<dbReference type="InterPro" id="IPR017937">
    <property type="entry name" value="Thioredoxin_CS"/>
</dbReference>
<keyword evidence="5" id="KW-0732">Signal</keyword>
<dbReference type="InterPro" id="IPR036249">
    <property type="entry name" value="Thioredoxin-like_sf"/>
</dbReference>
<dbReference type="CDD" id="cd02966">
    <property type="entry name" value="TlpA_like_family"/>
    <property type="match status" value="1"/>
</dbReference>
<dbReference type="Gene3D" id="3.40.30.10">
    <property type="entry name" value="Glutaredoxin"/>
    <property type="match status" value="1"/>
</dbReference>
<protein>
    <submittedName>
        <fullName evidence="7">Redoxin domain-containing protein</fullName>
    </submittedName>
</protein>
<feature type="chain" id="PRO_5046244507" evidence="5">
    <location>
        <begin position="21"/>
        <end position="391"/>
    </location>
</feature>
<dbReference type="PANTHER" id="PTHR42852:SF6">
    <property type="entry name" value="THIOL:DISULFIDE INTERCHANGE PROTEIN DSBE"/>
    <property type="match status" value="1"/>
</dbReference>
<dbReference type="PROSITE" id="PS00194">
    <property type="entry name" value="THIOREDOXIN_1"/>
    <property type="match status" value="1"/>
</dbReference>
<keyword evidence="4" id="KW-0676">Redox-active center</keyword>
<dbReference type="InterPro" id="IPR050553">
    <property type="entry name" value="Thioredoxin_ResA/DsbE_sf"/>
</dbReference>
<dbReference type="EMBL" id="JBHUOM010000026">
    <property type="protein sequence ID" value="MFD2937382.1"/>
    <property type="molecule type" value="Genomic_DNA"/>
</dbReference>